<evidence type="ECO:0000313" key="2">
    <source>
        <dbReference type="Proteomes" id="UP000015105"/>
    </source>
</evidence>
<sequence length="48" mass="5445">VVDCRICGDPNSVMRFAFIEFADDGRCKSSSNAWWNHSWFLSCQSSAI</sequence>
<dbReference type="Gramene" id="AET7Gv20833300.8">
    <property type="protein sequence ID" value="AET7Gv20833300.8"/>
    <property type="gene ID" value="AET7Gv20833300"/>
</dbReference>
<reference evidence="1" key="4">
    <citation type="submission" date="2019-03" db="UniProtKB">
        <authorList>
            <consortium name="EnsemblPlants"/>
        </authorList>
    </citation>
    <scope>IDENTIFICATION</scope>
</reference>
<reference evidence="1" key="3">
    <citation type="journal article" date="2017" name="Nature">
        <title>Genome sequence of the progenitor of the wheat D genome Aegilops tauschii.</title>
        <authorList>
            <person name="Luo M.C."/>
            <person name="Gu Y.Q."/>
            <person name="Puiu D."/>
            <person name="Wang H."/>
            <person name="Twardziok S.O."/>
            <person name="Deal K.R."/>
            <person name="Huo N."/>
            <person name="Zhu T."/>
            <person name="Wang L."/>
            <person name="Wang Y."/>
            <person name="McGuire P.E."/>
            <person name="Liu S."/>
            <person name="Long H."/>
            <person name="Ramasamy R.K."/>
            <person name="Rodriguez J.C."/>
            <person name="Van S.L."/>
            <person name="Yuan L."/>
            <person name="Wang Z."/>
            <person name="Xia Z."/>
            <person name="Xiao L."/>
            <person name="Anderson O.D."/>
            <person name="Ouyang S."/>
            <person name="Liang Y."/>
            <person name="Zimin A.V."/>
            <person name="Pertea G."/>
            <person name="Qi P."/>
            <person name="Bennetzen J.L."/>
            <person name="Dai X."/>
            <person name="Dawson M.W."/>
            <person name="Muller H.G."/>
            <person name="Kugler K."/>
            <person name="Rivarola-Duarte L."/>
            <person name="Spannagl M."/>
            <person name="Mayer K.F.X."/>
            <person name="Lu F.H."/>
            <person name="Bevan M.W."/>
            <person name="Leroy P."/>
            <person name="Li P."/>
            <person name="You F.M."/>
            <person name="Sun Q."/>
            <person name="Liu Z."/>
            <person name="Lyons E."/>
            <person name="Wicker T."/>
            <person name="Salzberg S.L."/>
            <person name="Devos K.M."/>
            <person name="Dvorak J."/>
        </authorList>
    </citation>
    <scope>NUCLEOTIDE SEQUENCE [LARGE SCALE GENOMIC DNA]</scope>
    <source>
        <strain evidence="1">cv. AL8/78</strain>
    </source>
</reference>
<name>A0A453S6U0_AEGTS</name>
<evidence type="ECO:0008006" key="3">
    <source>
        <dbReference type="Google" id="ProtNLM"/>
    </source>
</evidence>
<evidence type="ECO:0000313" key="1">
    <source>
        <dbReference type="EnsemblPlants" id="AET7Gv20833300.8"/>
    </source>
</evidence>
<accession>A0A453S6U0</accession>
<organism evidence="1 2">
    <name type="scientific">Aegilops tauschii subsp. strangulata</name>
    <name type="common">Goatgrass</name>
    <dbReference type="NCBI Taxonomy" id="200361"/>
    <lineage>
        <taxon>Eukaryota</taxon>
        <taxon>Viridiplantae</taxon>
        <taxon>Streptophyta</taxon>
        <taxon>Embryophyta</taxon>
        <taxon>Tracheophyta</taxon>
        <taxon>Spermatophyta</taxon>
        <taxon>Magnoliopsida</taxon>
        <taxon>Liliopsida</taxon>
        <taxon>Poales</taxon>
        <taxon>Poaceae</taxon>
        <taxon>BOP clade</taxon>
        <taxon>Pooideae</taxon>
        <taxon>Triticodae</taxon>
        <taxon>Triticeae</taxon>
        <taxon>Triticinae</taxon>
        <taxon>Aegilops</taxon>
    </lineage>
</organism>
<reference evidence="2" key="1">
    <citation type="journal article" date="2014" name="Science">
        <title>Ancient hybridizations among the ancestral genomes of bread wheat.</title>
        <authorList>
            <consortium name="International Wheat Genome Sequencing Consortium,"/>
            <person name="Marcussen T."/>
            <person name="Sandve S.R."/>
            <person name="Heier L."/>
            <person name="Spannagl M."/>
            <person name="Pfeifer M."/>
            <person name="Jakobsen K.S."/>
            <person name="Wulff B.B."/>
            <person name="Steuernagel B."/>
            <person name="Mayer K.F."/>
            <person name="Olsen O.A."/>
        </authorList>
    </citation>
    <scope>NUCLEOTIDE SEQUENCE [LARGE SCALE GENOMIC DNA]</scope>
    <source>
        <strain evidence="2">cv. AL8/78</strain>
    </source>
</reference>
<dbReference type="AlphaFoldDB" id="A0A453S6U0"/>
<reference evidence="1" key="5">
    <citation type="journal article" date="2021" name="G3 (Bethesda)">
        <title>Aegilops tauschii genome assembly Aet v5.0 features greater sequence contiguity and improved annotation.</title>
        <authorList>
            <person name="Wang L."/>
            <person name="Zhu T."/>
            <person name="Rodriguez J.C."/>
            <person name="Deal K.R."/>
            <person name="Dubcovsky J."/>
            <person name="McGuire P.E."/>
            <person name="Lux T."/>
            <person name="Spannagl M."/>
            <person name="Mayer K.F.X."/>
            <person name="Baldrich P."/>
            <person name="Meyers B.C."/>
            <person name="Huo N."/>
            <person name="Gu Y.Q."/>
            <person name="Zhou H."/>
            <person name="Devos K.M."/>
            <person name="Bennetzen J.L."/>
            <person name="Unver T."/>
            <person name="Budak H."/>
            <person name="Gulick P.J."/>
            <person name="Galiba G."/>
            <person name="Kalapos B."/>
            <person name="Nelson D.R."/>
            <person name="Li P."/>
            <person name="You F.M."/>
            <person name="Luo M.C."/>
            <person name="Dvorak J."/>
        </authorList>
    </citation>
    <scope>NUCLEOTIDE SEQUENCE [LARGE SCALE GENOMIC DNA]</scope>
    <source>
        <strain evidence="1">cv. AL8/78</strain>
    </source>
</reference>
<dbReference type="EnsemblPlants" id="AET7Gv20833300.8">
    <property type="protein sequence ID" value="AET7Gv20833300.8"/>
    <property type="gene ID" value="AET7Gv20833300"/>
</dbReference>
<dbReference type="Proteomes" id="UP000015105">
    <property type="component" value="Chromosome 7D"/>
</dbReference>
<reference evidence="2" key="2">
    <citation type="journal article" date="2017" name="Nat. Plants">
        <title>The Aegilops tauschii genome reveals multiple impacts of transposons.</title>
        <authorList>
            <person name="Zhao G."/>
            <person name="Zou C."/>
            <person name="Li K."/>
            <person name="Wang K."/>
            <person name="Li T."/>
            <person name="Gao L."/>
            <person name="Zhang X."/>
            <person name="Wang H."/>
            <person name="Yang Z."/>
            <person name="Liu X."/>
            <person name="Jiang W."/>
            <person name="Mao L."/>
            <person name="Kong X."/>
            <person name="Jiao Y."/>
            <person name="Jia J."/>
        </authorList>
    </citation>
    <scope>NUCLEOTIDE SEQUENCE [LARGE SCALE GENOMIC DNA]</scope>
    <source>
        <strain evidence="2">cv. AL8/78</strain>
    </source>
</reference>
<keyword evidence="2" id="KW-1185">Reference proteome</keyword>
<protein>
    <recommendedName>
        <fullName evidence="3">RRM domain-containing protein</fullName>
    </recommendedName>
</protein>
<proteinExistence type="predicted"/>